<dbReference type="SUPFAM" id="SSF54427">
    <property type="entry name" value="NTF2-like"/>
    <property type="match status" value="1"/>
</dbReference>
<evidence type="ECO:0000313" key="2">
    <source>
        <dbReference type="EMBL" id="ORZ18881.1"/>
    </source>
</evidence>
<organism evidence="2 3">
    <name type="scientific">Absidia repens</name>
    <dbReference type="NCBI Taxonomy" id="90262"/>
    <lineage>
        <taxon>Eukaryota</taxon>
        <taxon>Fungi</taxon>
        <taxon>Fungi incertae sedis</taxon>
        <taxon>Mucoromycota</taxon>
        <taxon>Mucoromycotina</taxon>
        <taxon>Mucoromycetes</taxon>
        <taxon>Mucorales</taxon>
        <taxon>Cunninghamellaceae</taxon>
        <taxon>Absidia</taxon>
    </lineage>
</organism>
<evidence type="ECO:0000256" key="1">
    <source>
        <dbReference type="SAM" id="MobiDB-lite"/>
    </source>
</evidence>
<gene>
    <name evidence="2" type="ORF">BCR42DRAFT_411787</name>
</gene>
<comment type="caution">
    <text evidence="2">The sequence shown here is derived from an EMBL/GenBank/DDBJ whole genome shotgun (WGS) entry which is preliminary data.</text>
</comment>
<dbReference type="AlphaFoldDB" id="A0A1X2IM94"/>
<name>A0A1X2IM94_9FUNG</name>
<dbReference type="Proteomes" id="UP000193560">
    <property type="component" value="Unassembled WGS sequence"/>
</dbReference>
<keyword evidence="3" id="KW-1185">Reference proteome</keyword>
<feature type="compositionally biased region" description="Polar residues" evidence="1">
    <location>
        <begin position="308"/>
        <end position="323"/>
    </location>
</feature>
<dbReference type="EMBL" id="MCGE01000008">
    <property type="protein sequence ID" value="ORZ18881.1"/>
    <property type="molecule type" value="Genomic_DNA"/>
</dbReference>
<evidence type="ECO:0000313" key="3">
    <source>
        <dbReference type="Proteomes" id="UP000193560"/>
    </source>
</evidence>
<proteinExistence type="predicted"/>
<sequence length="323" mass="35425">MEETWSQYKLKPSTMALYQENASVVYITSGTTITTSAAIRKFYLSQKSSTTIADQVHHKVSTSNKIIEEAEWIVTFQRGECTWMLPNLDEHHYLNATIKIPVVVSATFEDDLISSIRIYWDQASVLKQLGVISERNKWPVIGAEQVVALRNPPSNSNTTGPTSVEVPVKSSPGTNAFVPGRVFGPVHPDDQVRHAVRKPAENAAGRNIFSYVPPETKPLVAHNPNKLGSSFSLAHDEGLRPSTTTASASSDDDSGLVSPSTPPVSSPTSRRVVPEPRNIFAQYDENLSKKTASQLKVHDEGHIPSVRPQHQSSTGTRNIFTGQ</sequence>
<dbReference type="InterPro" id="IPR032710">
    <property type="entry name" value="NTF2-like_dom_sf"/>
</dbReference>
<protein>
    <submittedName>
        <fullName evidence="2">Uncharacterized protein</fullName>
    </submittedName>
</protein>
<feature type="region of interest" description="Disordered" evidence="1">
    <location>
        <begin position="231"/>
        <end position="323"/>
    </location>
</feature>
<dbReference type="OrthoDB" id="5440at2759"/>
<dbReference type="Gene3D" id="3.10.450.50">
    <property type="match status" value="1"/>
</dbReference>
<feature type="region of interest" description="Disordered" evidence="1">
    <location>
        <begin position="151"/>
        <end position="171"/>
    </location>
</feature>
<reference evidence="2 3" key="1">
    <citation type="submission" date="2016-07" db="EMBL/GenBank/DDBJ databases">
        <title>Pervasive Adenine N6-methylation of Active Genes in Fungi.</title>
        <authorList>
            <consortium name="DOE Joint Genome Institute"/>
            <person name="Mondo S.J."/>
            <person name="Dannebaum R.O."/>
            <person name="Kuo R.C."/>
            <person name="Labutti K."/>
            <person name="Haridas S."/>
            <person name="Kuo A."/>
            <person name="Salamov A."/>
            <person name="Ahrendt S.R."/>
            <person name="Lipzen A."/>
            <person name="Sullivan W."/>
            <person name="Andreopoulos W.B."/>
            <person name="Clum A."/>
            <person name="Lindquist E."/>
            <person name="Daum C."/>
            <person name="Ramamoorthy G.K."/>
            <person name="Gryganskyi A."/>
            <person name="Culley D."/>
            <person name="Magnuson J.K."/>
            <person name="James T.Y."/>
            <person name="O'Malley M.A."/>
            <person name="Stajich J.E."/>
            <person name="Spatafora J.W."/>
            <person name="Visel A."/>
            <person name="Grigoriev I.V."/>
        </authorList>
    </citation>
    <scope>NUCLEOTIDE SEQUENCE [LARGE SCALE GENOMIC DNA]</scope>
    <source>
        <strain evidence="2 3">NRRL 1336</strain>
    </source>
</reference>
<feature type="compositionally biased region" description="Polar residues" evidence="1">
    <location>
        <begin position="152"/>
        <end position="162"/>
    </location>
</feature>
<dbReference type="STRING" id="90262.A0A1X2IM94"/>
<accession>A0A1X2IM94</accession>